<dbReference type="InterPro" id="IPR025686">
    <property type="entry name" value="Glucos_trans_II"/>
</dbReference>
<keyword evidence="2" id="KW-0808">Transferase</keyword>
<accession>A0A1G5S167</accession>
<gene>
    <name evidence="2" type="ORF">SAMN02910350_02120</name>
</gene>
<feature type="transmembrane region" description="Helical" evidence="1">
    <location>
        <begin position="15"/>
        <end position="44"/>
    </location>
</feature>
<sequence>MVKSIYTEKVKRTNYVLSVICLVLTLGLYQSNLGCFIVIILILFMKLLLCDESQKAYLLLKSSIVITIISCVLYKMSWDVCLWARGVSASDYNGAGSTNILSLIMNMPIDIVKAYFLWISYFSFENGNYVFKIIRLLIIAILFVFVLAVGIKRLRKAPAKMVMYIIAFICIPMGANIALLLAPGADWVLWEQMTGPHPFTLALLFLLVDSLDLKYDKVFIVLAALILYGNIYAVGVDIDALSQGNISKDVIMNDMVSNLMHEEKCAEDTQYAFVGNICYSNLFRKNENWDRASNYAKAGDFGNLSHCVLDCYNGTLEDIGITLNLVDLDTYNEILASEELKNMPTYPYAGSIIQKDNIVIVKISEEY</sequence>
<dbReference type="EMBL" id="FMWK01000012">
    <property type="protein sequence ID" value="SCZ80104.1"/>
    <property type="molecule type" value="Genomic_DNA"/>
</dbReference>
<feature type="transmembrane region" description="Helical" evidence="1">
    <location>
        <begin position="218"/>
        <end position="235"/>
    </location>
</feature>
<evidence type="ECO:0000313" key="3">
    <source>
        <dbReference type="Proteomes" id="UP000199428"/>
    </source>
</evidence>
<feature type="transmembrane region" description="Helical" evidence="1">
    <location>
        <begin position="129"/>
        <end position="149"/>
    </location>
</feature>
<organism evidence="2 3">
    <name type="scientific">Pseudobutyrivibrio xylanivorans</name>
    <dbReference type="NCBI Taxonomy" id="185007"/>
    <lineage>
        <taxon>Bacteria</taxon>
        <taxon>Bacillati</taxon>
        <taxon>Bacillota</taxon>
        <taxon>Clostridia</taxon>
        <taxon>Lachnospirales</taxon>
        <taxon>Lachnospiraceae</taxon>
        <taxon>Pseudobutyrivibrio</taxon>
    </lineage>
</organism>
<dbReference type="GO" id="GO:0016740">
    <property type="term" value="F:transferase activity"/>
    <property type="evidence" value="ECO:0007669"/>
    <property type="project" value="UniProtKB-KW"/>
</dbReference>
<feature type="transmembrane region" description="Helical" evidence="1">
    <location>
        <begin position="161"/>
        <end position="182"/>
    </location>
</feature>
<proteinExistence type="predicted"/>
<dbReference type="AlphaFoldDB" id="A0A1G5S167"/>
<protein>
    <submittedName>
        <fullName evidence="2">Glucosyl transferase GtrII</fullName>
    </submittedName>
</protein>
<evidence type="ECO:0000313" key="2">
    <source>
        <dbReference type="EMBL" id="SCZ80104.1"/>
    </source>
</evidence>
<keyword evidence="1" id="KW-0812">Transmembrane</keyword>
<keyword evidence="1" id="KW-1133">Transmembrane helix</keyword>
<reference evidence="2 3" key="1">
    <citation type="submission" date="2016-10" db="EMBL/GenBank/DDBJ databases">
        <authorList>
            <person name="de Groot N.N."/>
        </authorList>
    </citation>
    <scope>NUCLEOTIDE SEQUENCE [LARGE SCALE GENOMIC DNA]</scope>
    <source>
        <strain evidence="2 3">DSM 10317</strain>
    </source>
</reference>
<keyword evidence="1" id="KW-0472">Membrane</keyword>
<dbReference type="Proteomes" id="UP000199428">
    <property type="component" value="Unassembled WGS sequence"/>
</dbReference>
<feature type="transmembrane region" description="Helical" evidence="1">
    <location>
        <begin position="56"/>
        <end position="76"/>
    </location>
</feature>
<dbReference type="Pfam" id="PF14264">
    <property type="entry name" value="Glucos_trans_II"/>
    <property type="match status" value="1"/>
</dbReference>
<name>A0A1G5S167_PSEXY</name>
<evidence type="ECO:0000256" key="1">
    <source>
        <dbReference type="SAM" id="Phobius"/>
    </source>
</evidence>